<feature type="domain" description="CusB-like beta-barrel" evidence="5">
    <location>
        <begin position="272"/>
        <end position="342"/>
    </location>
</feature>
<dbReference type="Pfam" id="PF25954">
    <property type="entry name" value="Beta-barrel_RND_2"/>
    <property type="match status" value="1"/>
</dbReference>
<dbReference type="PANTHER" id="PTHR30097">
    <property type="entry name" value="CATION EFFLUX SYSTEM PROTEIN CUSB"/>
    <property type="match status" value="1"/>
</dbReference>
<dbReference type="InterPro" id="IPR006143">
    <property type="entry name" value="RND_pump_MFP"/>
</dbReference>
<dbReference type="PANTHER" id="PTHR30097:SF4">
    <property type="entry name" value="SLR6042 PROTEIN"/>
    <property type="match status" value="1"/>
</dbReference>
<gene>
    <name evidence="8" type="primary">czcB</name>
    <name evidence="8" type="ORF">L21SP3_01999</name>
</gene>
<reference evidence="9" key="1">
    <citation type="submission" date="2017-02" db="EMBL/GenBank/DDBJ databases">
        <title>Comparative genomics and description of representatives of a novel lineage of planctomycetes thriving in anoxic sediments.</title>
        <authorList>
            <person name="Spring S."/>
            <person name="Bunk B."/>
            <person name="Sproer C."/>
            <person name="Klenk H.-P."/>
        </authorList>
    </citation>
    <scope>NUCLEOTIDE SEQUENCE [LARGE SCALE GENOMIC DNA]</scope>
    <source>
        <strain evidence="9">L21-RPul-D3</strain>
    </source>
</reference>
<dbReference type="InterPro" id="IPR058649">
    <property type="entry name" value="CzcB_C"/>
</dbReference>
<comment type="similarity">
    <text evidence="1">Belongs to the membrane fusion protein (MFP) (TC 8.A.1) family.</text>
</comment>
<accession>A0A1Q2HS64</accession>
<evidence type="ECO:0000259" key="6">
    <source>
        <dbReference type="Pfam" id="PF25973"/>
    </source>
</evidence>
<dbReference type="STRING" id="1940790.L21SP3_01999"/>
<dbReference type="RefSeq" id="WP_077541127.1">
    <property type="nucleotide sequence ID" value="NZ_CP019633.1"/>
</dbReference>
<dbReference type="KEGG" id="pbu:L21SP3_01999"/>
<evidence type="ECO:0000256" key="3">
    <source>
        <dbReference type="SAM" id="MobiDB-lite"/>
    </source>
</evidence>
<dbReference type="InterPro" id="IPR058648">
    <property type="entry name" value="HH_CzcB-like"/>
</dbReference>
<dbReference type="Gene3D" id="2.40.30.170">
    <property type="match status" value="1"/>
</dbReference>
<dbReference type="EMBL" id="CP019633">
    <property type="protein sequence ID" value="AQQ10171.1"/>
    <property type="molecule type" value="Genomic_DNA"/>
</dbReference>
<dbReference type="SUPFAM" id="SSF111369">
    <property type="entry name" value="HlyD-like secretion proteins"/>
    <property type="match status" value="1"/>
</dbReference>
<proteinExistence type="inferred from homology"/>
<dbReference type="AlphaFoldDB" id="A0A1Q2HS64"/>
<dbReference type="InterPro" id="IPR051909">
    <property type="entry name" value="MFP_Cation_Efflux"/>
</dbReference>
<dbReference type="GO" id="GO:0022857">
    <property type="term" value="F:transmembrane transporter activity"/>
    <property type="evidence" value="ECO:0007669"/>
    <property type="project" value="InterPro"/>
</dbReference>
<keyword evidence="2" id="KW-0813">Transport</keyword>
<protein>
    <submittedName>
        <fullName evidence="8">Cation efflux system protein CzcB</fullName>
    </submittedName>
</protein>
<dbReference type="Pfam" id="PF25975">
    <property type="entry name" value="CzcB_C"/>
    <property type="match status" value="1"/>
</dbReference>
<dbReference type="Pfam" id="PF25893">
    <property type="entry name" value="HH_CzcB"/>
    <property type="match status" value="1"/>
</dbReference>
<dbReference type="GO" id="GO:0060003">
    <property type="term" value="P:copper ion export"/>
    <property type="evidence" value="ECO:0007669"/>
    <property type="project" value="TreeGrafter"/>
</dbReference>
<dbReference type="GO" id="GO:0015679">
    <property type="term" value="P:plasma membrane copper ion transport"/>
    <property type="evidence" value="ECO:0007669"/>
    <property type="project" value="TreeGrafter"/>
</dbReference>
<dbReference type="InterPro" id="IPR058792">
    <property type="entry name" value="Beta-barrel_RND_2"/>
</dbReference>
<dbReference type="GO" id="GO:0030288">
    <property type="term" value="C:outer membrane-bounded periplasmic space"/>
    <property type="evidence" value="ECO:0007669"/>
    <property type="project" value="TreeGrafter"/>
</dbReference>
<dbReference type="Gene3D" id="2.40.420.20">
    <property type="match status" value="1"/>
</dbReference>
<feature type="domain" description="CzcB-like alpha-helical hairpin" evidence="4">
    <location>
        <begin position="156"/>
        <end position="215"/>
    </location>
</feature>
<evidence type="ECO:0000313" key="9">
    <source>
        <dbReference type="Proteomes" id="UP000188273"/>
    </source>
</evidence>
<evidence type="ECO:0000256" key="2">
    <source>
        <dbReference type="ARBA" id="ARBA00022448"/>
    </source>
</evidence>
<dbReference type="Gene3D" id="1.10.287.470">
    <property type="entry name" value="Helix hairpin bin"/>
    <property type="match status" value="1"/>
</dbReference>
<name>A0A1Q2HS64_9BACT</name>
<evidence type="ECO:0000313" key="8">
    <source>
        <dbReference type="EMBL" id="AQQ10171.1"/>
    </source>
</evidence>
<organism evidence="8 9">
    <name type="scientific">Sedimentisphaera cyanobacteriorum</name>
    <dbReference type="NCBI Taxonomy" id="1940790"/>
    <lineage>
        <taxon>Bacteria</taxon>
        <taxon>Pseudomonadati</taxon>
        <taxon>Planctomycetota</taxon>
        <taxon>Phycisphaerae</taxon>
        <taxon>Sedimentisphaerales</taxon>
        <taxon>Sedimentisphaeraceae</taxon>
        <taxon>Sedimentisphaera</taxon>
    </lineage>
</organism>
<evidence type="ECO:0000256" key="1">
    <source>
        <dbReference type="ARBA" id="ARBA00009477"/>
    </source>
</evidence>
<evidence type="ECO:0000259" key="4">
    <source>
        <dbReference type="Pfam" id="PF25893"/>
    </source>
</evidence>
<dbReference type="FunFam" id="2.40.30.170:FF:000010">
    <property type="entry name" value="Efflux RND transporter periplasmic adaptor subunit"/>
    <property type="match status" value="1"/>
</dbReference>
<evidence type="ECO:0000259" key="5">
    <source>
        <dbReference type="Pfam" id="PF25954"/>
    </source>
</evidence>
<dbReference type="Proteomes" id="UP000188273">
    <property type="component" value="Chromosome"/>
</dbReference>
<feature type="region of interest" description="Disordered" evidence="3">
    <location>
        <begin position="42"/>
        <end position="75"/>
    </location>
</feature>
<dbReference type="GO" id="GO:0016020">
    <property type="term" value="C:membrane"/>
    <property type="evidence" value="ECO:0007669"/>
    <property type="project" value="InterPro"/>
</dbReference>
<dbReference type="GO" id="GO:0046914">
    <property type="term" value="F:transition metal ion binding"/>
    <property type="evidence" value="ECO:0007669"/>
    <property type="project" value="TreeGrafter"/>
</dbReference>
<sequence length="427" mass="46728">MKEHTIKNIIAASLTLFLGLLIGIAAAFLLMNHPTKAEVFHKDKPDIGHSEPDGHTEGYGAHKESSENHDDHGEQDGHIALSEAEAAEFSIETAEAMPGKLHTKVKLPGEIRLNPDKLAHIVPRVAGIVQKVNVNLGDQVKQGEVMAVLESRNLADAKSDYLSALQRRELTNATYEREKKLWEKKVSSEQDYLDAREANAEANINLNNAEQQLIALGFDEKYLAELPVMPDASYTRYEITSPFDGTVIKKDIVKGEFVNSSSDILEIANMDTVWAILAVYQKNLLEVQESQNVTVQADKISAEFRGVIDYISPIVEESTRTASARVVIDNSSGKWRPGLFAAGVIETAYSQHDLVIPKAAVQTVGEEKVVFVKTEHGFKPAHIQTGKSSGKNVEVVSGLSKGQTIAVSNTFTLKAELNKGSFGGHNH</sequence>
<feature type="domain" description="CzcB-like C-terminal circularly permuted SH3-like" evidence="7">
    <location>
        <begin position="355"/>
        <end position="414"/>
    </location>
</feature>
<dbReference type="Pfam" id="PF25973">
    <property type="entry name" value="BSH_CzcB"/>
    <property type="match status" value="1"/>
</dbReference>
<dbReference type="InterPro" id="IPR058647">
    <property type="entry name" value="BSH_CzcB-like"/>
</dbReference>
<dbReference type="Gene3D" id="2.40.50.100">
    <property type="match status" value="1"/>
</dbReference>
<dbReference type="OrthoDB" id="9806939at2"/>
<evidence type="ECO:0000259" key="7">
    <source>
        <dbReference type="Pfam" id="PF25975"/>
    </source>
</evidence>
<feature type="domain" description="CzcB-like barrel-sandwich hybrid" evidence="6">
    <location>
        <begin position="118"/>
        <end position="269"/>
    </location>
</feature>
<keyword evidence="9" id="KW-1185">Reference proteome</keyword>
<dbReference type="NCBIfam" id="TIGR01730">
    <property type="entry name" value="RND_mfp"/>
    <property type="match status" value="1"/>
</dbReference>